<gene>
    <name evidence="2" type="ORF">DEALK_19180</name>
</gene>
<sequence>MKSLNDLEGFCDYLVGKYGNPRASTEDQKAEEFRQIYLRDLPANVRALRAVASCFGVHLKESEKMPRNVRGYHEMCGGRKYIYYRRNDTASGIENTILHELREMMETVFVQTEPGYEPLRTSARHIAANRFASAVLLPEDEFRERAYRAGFDVIGLSGIYSKSCSQILLRIGEVIQDRLFFYGALYEPDDAEGKEWAVTYWSGSRNGETKPSIFGIDGPFPKKGRRALPGSLVDKAVKTKMPHLSSKITLNHAWSFSDERLIALAQPMVNTAAEVEKVALIIMNTCDSHLLQPQIDAIKPISLEGIPASVGGKDGH</sequence>
<proteinExistence type="predicted"/>
<keyword evidence="3" id="KW-1185">Reference proteome</keyword>
<dbReference type="STRING" id="1217799.DEALK_19180"/>
<comment type="caution">
    <text evidence="2">The sequence shown here is derived from an EMBL/GenBank/DDBJ whole genome shotgun (WGS) entry which is preliminary data.</text>
</comment>
<dbReference type="RefSeq" id="WP_058439967.1">
    <property type="nucleotide sequence ID" value="NZ_KQ758903.1"/>
</dbReference>
<evidence type="ECO:0000259" key="1">
    <source>
        <dbReference type="Pfam" id="PF06114"/>
    </source>
</evidence>
<organism evidence="2 3">
    <name type="scientific">Dehalogenimonas alkenigignens</name>
    <dbReference type="NCBI Taxonomy" id="1217799"/>
    <lineage>
        <taxon>Bacteria</taxon>
        <taxon>Bacillati</taxon>
        <taxon>Chloroflexota</taxon>
        <taxon>Dehalococcoidia</taxon>
        <taxon>Dehalococcoidales</taxon>
        <taxon>Dehalococcoidaceae</taxon>
        <taxon>Dehalogenimonas</taxon>
    </lineage>
</organism>
<evidence type="ECO:0000313" key="3">
    <source>
        <dbReference type="Proteomes" id="UP000053947"/>
    </source>
</evidence>
<reference evidence="2 3" key="1">
    <citation type="submission" date="2015-06" db="EMBL/GenBank/DDBJ databases">
        <title>Genome sequence of the organohalide-respiring Dehalogenimonas alkenigignens type strain (IP3-3T).</title>
        <authorList>
            <person name="Key T.A."/>
            <person name="Richmond D.P."/>
            <person name="Bowman K.S."/>
            <person name="Cho Y.-J."/>
            <person name="Chun J."/>
            <person name="da Costa M.S."/>
            <person name="Rainey F.A."/>
            <person name="Moe W.M."/>
        </authorList>
    </citation>
    <scope>NUCLEOTIDE SEQUENCE [LARGE SCALE GENOMIC DNA]</scope>
    <source>
        <strain evidence="2 3">IP3-3</strain>
    </source>
</reference>
<dbReference type="InterPro" id="IPR010359">
    <property type="entry name" value="IrrE_HExxH"/>
</dbReference>
<dbReference type="AlphaFoldDB" id="A0A0W0GKI6"/>
<evidence type="ECO:0000313" key="2">
    <source>
        <dbReference type="EMBL" id="KTB49069.1"/>
    </source>
</evidence>
<dbReference type="Pfam" id="PF06114">
    <property type="entry name" value="Peptidase_M78"/>
    <property type="match status" value="1"/>
</dbReference>
<feature type="domain" description="IrrE N-terminal-like" evidence="1">
    <location>
        <begin position="53"/>
        <end position="148"/>
    </location>
</feature>
<name>A0A0W0GKI6_9CHLR</name>
<protein>
    <recommendedName>
        <fullName evidence="1">IrrE N-terminal-like domain-containing protein</fullName>
    </recommendedName>
</protein>
<dbReference type="EMBL" id="LFDV01000002">
    <property type="protein sequence ID" value="KTB49069.1"/>
    <property type="molecule type" value="Genomic_DNA"/>
</dbReference>
<accession>A0A0W0GKI6</accession>
<dbReference type="Proteomes" id="UP000053947">
    <property type="component" value="Unassembled WGS sequence"/>
</dbReference>